<evidence type="ECO:0000256" key="9">
    <source>
        <dbReference type="ARBA" id="ARBA00024190"/>
    </source>
</evidence>
<protein>
    <recommendedName>
        <fullName evidence="10">Dynein axonemal assembly factor 4</fullName>
    </recommendedName>
</protein>
<dbReference type="OMA" id="ELAAWHF"/>
<keyword evidence="7" id="KW-0539">Nucleus</keyword>
<dbReference type="SUPFAM" id="SSF49764">
    <property type="entry name" value="HSP20-like chaperones"/>
    <property type="match status" value="1"/>
</dbReference>
<feature type="compositionally biased region" description="Basic and acidic residues" evidence="12">
    <location>
        <begin position="106"/>
        <end position="127"/>
    </location>
</feature>
<keyword evidence="8" id="KW-0966">Cell projection</keyword>
<reference evidence="14" key="1">
    <citation type="submission" date="2009-08" db="EMBL/GenBank/DDBJ databases">
        <title>Annotation of Salpingoeca rosetta.</title>
        <authorList>
            <consortium name="The Broad Institute Genome Sequencing Platform"/>
            <person name="Russ C."/>
            <person name="Cuomo C."/>
            <person name="Burger G."/>
            <person name="Gray M.W."/>
            <person name="Holland P.W.H."/>
            <person name="King N."/>
            <person name="Lang F.B.F."/>
            <person name="Roger A.J."/>
            <person name="Ruiz-Trillo I."/>
            <person name="Young S.K."/>
            <person name="Zeng Q."/>
            <person name="Gargeya S."/>
            <person name="Alvarado L."/>
            <person name="Berlin A."/>
            <person name="Chapman S.B."/>
            <person name="Chen Z."/>
            <person name="Freedman E."/>
            <person name="Gellesch M."/>
            <person name="Goldberg J."/>
            <person name="Griggs A."/>
            <person name="Gujja S."/>
            <person name="Heilman E."/>
            <person name="Heiman D."/>
            <person name="Howarth C."/>
            <person name="Mehta T."/>
            <person name="Neiman D."/>
            <person name="Pearson M."/>
            <person name="Roberts A."/>
            <person name="Saif S."/>
            <person name="Shea T."/>
            <person name="Shenoy N."/>
            <person name="Sisk P."/>
            <person name="Stolte C."/>
            <person name="Sykes S."/>
            <person name="White J."/>
            <person name="Yandava C."/>
            <person name="Haas B."/>
            <person name="Nusbaum C."/>
            <person name="Birren B."/>
        </authorList>
    </citation>
    <scope>NUCLEOTIDE SEQUENCE [LARGE SCALE GENOMIC DNA]</scope>
    <source>
        <strain evidence="14">ATCC 50818</strain>
    </source>
</reference>
<feature type="compositionally biased region" description="Low complexity" evidence="12">
    <location>
        <begin position="183"/>
        <end position="206"/>
    </location>
</feature>
<dbReference type="FunCoup" id="F2UJB6">
    <property type="interactions" value="351"/>
</dbReference>
<dbReference type="eggNOG" id="KOG1124">
    <property type="taxonomic scope" value="Eukaryota"/>
</dbReference>
<evidence type="ECO:0000256" key="12">
    <source>
        <dbReference type="SAM" id="MobiDB-lite"/>
    </source>
</evidence>
<dbReference type="InterPro" id="IPR011990">
    <property type="entry name" value="TPR-like_helical_dom_sf"/>
</dbReference>
<dbReference type="SMART" id="SM00028">
    <property type="entry name" value="TPR"/>
    <property type="match status" value="3"/>
</dbReference>
<evidence type="ECO:0000313" key="14">
    <source>
        <dbReference type="EMBL" id="EGD77215.1"/>
    </source>
</evidence>
<dbReference type="STRING" id="946362.F2UJB6"/>
<dbReference type="InterPro" id="IPR037894">
    <property type="entry name" value="CS_DYX1C1"/>
</dbReference>
<evidence type="ECO:0000256" key="7">
    <source>
        <dbReference type="ARBA" id="ARBA00023242"/>
    </source>
</evidence>
<keyword evidence="6" id="KW-0524">Neurogenesis</keyword>
<evidence type="ECO:0000256" key="4">
    <source>
        <dbReference type="ARBA" id="ARBA00022737"/>
    </source>
</evidence>
<evidence type="ECO:0000256" key="5">
    <source>
        <dbReference type="ARBA" id="ARBA00022803"/>
    </source>
</evidence>
<name>F2UJB6_SALR5</name>
<dbReference type="Proteomes" id="UP000007799">
    <property type="component" value="Unassembled WGS sequence"/>
</dbReference>
<dbReference type="GO" id="GO:0120293">
    <property type="term" value="C:dynein axonemal particle"/>
    <property type="evidence" value="ECO:0007669"/>
    <property type="project" value="UniProtKB-SubCell"/>
</dbReference>
<dbReference type="InterPro" id="IPR008978">
    <property type="entry name" value="HSP20-like_chaperone"/>
</dbReference>
<evidence type="ECO:0000256" key="11">
    <source>
        <dbReference type="PROSITE-ProRule" id="PRU00339"/>
    </source>
</evidence>
<dbReference type="OrthoDB" id="348005at2759"/>
<keyword evidence="3" id="KW-0963">Cytoplasm</keyword>
<dbReference type="EMBL" id="GL832977">
    <property type="protein sequence ID" value="EGD77215.1"/>
    <property type="molecule type" value="Genomic_DNA"/>
</dbReference>
<dbReference type="PANTHER" id="PTHR46492">
    <property type="entry name" value="DYNEIN ASSEMBLY FACTOR 4, AXONEMAL"/>
    <property type="match status" value="1"/>
</dbReference>
<feature type="compositionally biased region" description="Low complexity" evidence="12">
    <location>
        <begin position="164"/>
        <end position="173"/>
    </location>
</feature>
<keyword evidence="4" id="KW-0677">Repeat</keyword>
<dbReference type="InterPro" id="IPR052004">
    <property type="entry name" value="Dynein_assembly_factor_4"/>
</dbReference>
<dbReference type="PROSITE" id="PS51203">
    <property type="entry name" value="CS"/>
    <property type="match status" value="1"/>
</dbReference>
<dbReference type="CDD" id="cd06469">
    <property type="entry name" value="p23_DYX1C1_like"/>
    <property type="match status" value="1"/>
</dbReference>
<dbReference type="Gene3D" id="1.25.40.10">
    <property type="entry name" value="Tetratricopeptide repeat domain"/>
    <property type="match status" value="1"/>
</dbReference>
<accession>F2UJB6</accession>
<dbReference type="InterPro" id="IPR007052">
    <property type="entry name" value="CS_dom"/>
</dbReference>
<dbReference type="Gene3D" id="2.60.40.790">
    <property type="match status" value="1"/>
</dbReference>
<dbReference type="AlphaFoldDB" id="F2UJB6"/>
<dbReference type="InterPro" id="IPR019734">
    <property type="entry name" value="TPR_rpt"/>
</dbReference>
<comment type="subcellular location">
    <subcellularLocation>
        <location evidence="2">Cell projection</location>
        <location evidence="2">Neuron projection</location>
    </subcellularLocation>
    <subcellularLocation>
        <location evidence="9">Dynein axonemal particle</location>
    </subcellularLocation>
    <subcellularLocation>
        <location evidence="1">Nucleus</location>
    </subcellularLocation>
</comment>
<dbReference type="InParanoid" id="F2UJB6"/>
<evidence type="ECO:0000259" key="13">
    <source>
        <dbReference type="PROSITE" id="PS51203"/>
    </source>
</evidence>
<keyword evidence="15" id="KW-1185">Reference proteome</keyword>
<keyword evidence="5 11" id="KW-0802">TPR repeat</keyword>
<feature type="domain" description="CS" evidence="13">
    <location>
        <begin position="3"/>
        <end position="87"/>
    </location>
</feature>
<evidence type="ECO:0000256" key="6">
    <source>
        <dbReference type="ARBA" id="ARBA00022902"/>
    </source>
</evidence>
<sequence>MPVIVKDCEWTQTDDSVEVVVPLKGKAPPPSAVFTSDTYIKVNFPPFLFELDLLHPIDEAESKAVISKGVAKFQLKKQTPGAWEQLAYKTEDKAALRQRRLKAEEGVRQRAAEQAETKSKEQYEKQRAAVQRQMKLEEEERRRRQEKQDAARSAVDDALAQGIAATSISAQTSSPPPPPPPSSSSTSATTLALTTTAPSTASSLPPVRRAGKISVTFSHRAFKTPERETYKEQEQQWLDKQAAARKAIAEAKGEGGVEHDPLWYIDKGRSFFRAGDCQSAINAFTSAVTLDKTSATAFSLRAACHLRLCDYQACAADATKALSLLQPPCSANAGDRLKAHLRRAAALEAINDTQAALFDYRKALELQPHDARVRAHIAELTGDDGGDGGGGGVQE</sequence>
<evidence type="ECO:0000313" key="15">
    <source>
        <dbReference type="Proteomes" id="UP000007799"/>
    </source>
</evidence>
<dbReference type="KEGG" id="sre:PTSG_08307"/>
<dbReference type="PANTHER" id="PTHR46492:SF1">
    <property type="entry name" value="DYNEIN AXONEMAL ASSEMBLY FACTOR 4"/>
    <property type="match status" value="1"/>
</dbReference>
<proteinExistence type="predicted"/>
<dbReference type="PROSITE" id="PS50005">
    <property type="entry name" value="TPR"/>
    <property type="match status" value="1"/>
</dbReference>
<dbReference type="GO" id="GO:0003341">
    <property type="term" value="P:cilium movement"/>
    <property type="evidence" value="ECO:0007669"/>
    <property type="project" value="InterPro"/>
</dbReference>
<dbReference type="GO" id="GO:0036158">
    <property type="term" value="P:outer dynein arm assembly"/>
    <property type="evidence" value="ECO:0007669"/>
    <property type="project" value="TreeGrafter"/>
</dbReference>
<gene>
    <name evidence="14" type="ORF">PTSG_08307</name>
</gene>
<dbReference type="GO" id="GO:0005634">
    <property type="term" value="C:nucleus"/>
    <property type="evidence" value="ECO:0007669"/>
    <property type="project" value="UniProtKB-SubCell"/>
</dbReference>
<evidence type="ECO:0000256" key="10">
    <source>
        <dbReference type="ARBA" id="ARBA00024430"/>
    </source>
</evidence>
<organism evidence="15">
    <name type="scientific">Salpingoeca rosetta (strain ATCC 50818 / BSB-021)</name>
    <dbReference type="NCBI Taxonomy" id="946362"/>
    <lineage>
        <taxon>Eukaryota</taxon>
        <taxon>Choanoflagellata</taxon>
        <taxon>Craspedida</taxon>
        <taxon>Salpingoecidae</taxon>
        <taxon>Salpingoeca</taxon>
    </lineage>
</organism>
<dbReference type="RefSeq" id="XP_004990559.1">
    <property type="nucleotide sequence ID" value="XM_004990502.1"/>
</dbReference>
<evidence type="ECO:0000256" key="1">
    <source>
        <dbReference type="ARBA" id="ARBA00004123"/>
    </source>
</evidence>
<dbReference type="SUPFAM" id="SSF48452">
    <property type="entry name" value="TPR-like"/>
    <property type="match status" value="1"/>
</dbReference>
<dbReference type="GO" id="GO:0036159">
    <property type="term" value="P:inner dynein arm assembly"/>
    <property type="evidence" value="ECO:0007669"/>
    <property type="project" value="TreeGrafter"/>
</dbReference>
<evidence type="ECO:0000256" key="3">
    <source>
        <dbReference type="ARBA" id="ARBA00022490"/>
    </source>
</evidence>
<feature type="compositionally biased region" description="Basic and acidic residues" evidence="12">
    <location>
        <begin position="134"/>
        <end position="150"/>
    </location>
</feature>
<dbReference type="GeneID" id="16071116"/>
<feature type="repeat" description="TPR" evidence="11">
    <location>
        <begin position="337"/>
        <end position="370"/>
    </location>
</feature>
<evidence type="ECO:0000256" key="8">
    <source>
        <dbReference type="ARBA" id="ARBA00023273"/>
    </source>
</evidence>
<dbReference type="Pfam" id="PF04969">
    <property type="entry name" value="CS"/>
    <property type="match status" value="1"/>
</dbReference>
<feature type="region of interest" description="Disordered" evidence="12">
    <location>
        <begin position="106"/>
        <end position="207"/>
    </location>
</feature>
<evidence type="ECO:0000256" key="2">
    <source>
        <dbReference type="ARBA" id="ARBA00004487"/>
    </source>
</evidence>